<organism evidence="2">
    <name type="scientific">Vanderwaltozyma polyspora (strain ATCC 22028 / DSM 70294 / BCRC 21397 / CBS 2163 / NBRC 10782 / NRRL Y-8283 / UCD 57-17)</name>
    <name type="common">Kluyveromyces polysporus</name>
    <dbReference type="NCBI Taxonomy" id="436907"/>
    <lineage>
        <taxon>Eukaryota</taxon>
        <taxon>Fungi</taxon>
        <taxon>Dikarya</taxon>
        <taxon>Ascomycota</taxon>
        <taxon>Saccharomycotina</taxon>
        <taxon>Saccharomycetes</taxon>
        <taxon>Saccharomycetales</taxon>
        <taxon>Saccharomycetaceae</taxon>
        <taxon>Vanderwaltozyma</taxon>
    </lineage>
</organism>
<dbReference type="Proteomes" id="UP000000267">
    <property type="component" value="Unassembled WGS sequence"/>
</dbReference>
<accession>A7THI0</accession>
<name>A7THI0_VANPO</name>
<protein>
    <submittedName>
        <fullName evidence="1">Uncharacterized protein</fullName>
    </submittedName>
</protein>
<dbReference type="AlphaFoldDB" id="A7THI0"/>
<reference evidence="1 2" key="1">
    <citation type="journal article" date="2007" name="Proc. Natl. Acad. Sci. U.S.A.">
        <title>Independent sorting-out of thousands of duplicated gene pairs in two yeast species descended from a whole-genome duplication.</title>
        <authorList>
            <person name="Scannell D.R."/>
            <person name="Frank A.C."/>
            <person name="Conant G.C."/>
            <person name="Byrne K.P."/>
            <person name="Woolfit M."/>
            <person name="Wolfe K.H."/>
        </authorList>
    </citation>
    <scope>NUCLEOTIDE SEQUENCE [LARGE SCALE GENOMIC DNA]</scope>
    <source>
        <strain evidence="2">ATCC 22028 / DSM 70294 / BCRC 21397 / CBS 2163 / NBRC 10782 / NRRL Y-8283 / UCD 57-17</strain>
    </source>
</reference>
<dbReference type="InParanoid" id="A7THI0"/>
<dbReference type="HOGENOM" id="CLU_1278478_0_0_1"/>
<dbReference type="GeneID" id="5546585"/>
<dbReference type="KEGG" id="vpo:Kpol_1039p55"/>
<keyword evidence="2" id="KW-1185">Reference proteome</keyword>
<evidence type="ECO:0000313" key="2">
    <source>
        <dbReference type="Proteomes" id="UP000000267"/>
    </source>
</evidence>
<proteinExistence type="predicted"/>
<gene>
    <name evidence="1" type="ORF">Kpol_1039p55</name>
</gene>
<dbReference type="RefSeq" id="XP_001646162.1">
    <property type="nucleotide sequence ID" value="XM_001646112.1"/>
</dbReference>
<evidence type="ECO:0000313" key="1">
    <source>
        <dbReference type="EMBL" id="EDO18304.1"/>
    </source>
</evidence>
<sequence length="216" mass="24709">MDEPLEIIESNNPHANDPAYQENLMSFLEAFKKALSGNLVVLGVDIDTNEIITVAELLKIPKEYMKCIFLALYYVDRQTQKFGIGILDEFEWIKPIETVVMLLSDPLLHLQLANKNIDGTIYIKDMEKYFSRLDLMPSSKMLDGTNSSKNRKQVVRIGLEGIRGDGKEELSSFLKLMRSYNEFKQHYPFNTRFALIFTNETNNDSIEGLSDAVEAI</sequence>
<dbReference type="EMBL" id="DS480391">
    <property type="protein sequence ID" value="EDO18304.1"/>
    <property type="molecule type" value="Genomic_DNA"/>
</dbReference>